<dbReference type="SUPFAM" id="SSF110849">
    <property type="entry name" value="ParB/Sulfiredoxin"/>
    <property type="match status" value="1"/>
</dbReference>
<dbReference type="Pfam" id="PF02195">
    <property type="entry name" value="ParB_N"/>
    <property type="match status" value="1"/>
</dbReference>
<evidence type="ECO:0000256" key="1">
    <source>
        <dbReference type="SAM" id="MobiDB-lite"/>
    </source>
</evidence>
<dbReference type="PANTHER" id="PTHR33375:SF1">
    <property type="entry name" value="CHROMOSOME-PARTITIONING PROTEIN PARB-RELATED"/>
    <property type="match status" value="1"/>
</dbReference>
<feature type="compositionally biased region" description="Low complexity" evidence="1">
    <location>
        <begin position="285"/>
        <end position="298"/>
    </location>
</feature>
<dbReference type="InterPro" id="IPR036086">
    <property type="entry name" value="ParB/Sulfiredoxin_sf"/>
</dbReference>
<dbReference type="OrthoDB" id="7812516at2"/>
<accession>A0A1G9HDX6</accession>
<evidence type="ECO:0000313" key="4">
    <source>
        <dbReference type="Proteomes" id="UP000199328"/>
    </source>
</evidence>
<feature type="compositionally biased region" description="Pro residues" evidence="1">
    <location>
        <begin position="299"/>
        <end position="318"/>
    </location>
</feature>
<evidence type="ECO:0000259" key="2">
    <source>
        <dbReference type="SMART" id="SM00470"/>
    </source>
</evidence>
<feature type="region of interest" description="Disordered" evidence="1">
    <location>
        <begin position="283"/>
        <end position="321"/>
    </location>
</feature>
<reference evidence="4" key="1">
    <citation type="submission" date="2016-10" db="EMBL/GenBank/DDBJ databases">
        <authorList>
            <person name="Varghese N."/>
            <person name="Submissions S."/>
        </authorList>
    </citation>
    <scope>NUCLEOTIDE SEQUENCE [LARGE SCALE GENOMIC DNA]</scope>
    <source>
        <strain evidence="4">CGMCC 1.10789</strain>
    </source>
</reference>
<evidence type="ECO:0000313" key="3">
    <source>
        <dbReference type="EMBL" id="SDL11117.1"/>
    </source>
</evidence>
<dbReference type="SMART" id="SM00470">
    <property type="entry name" value="ParB"/>
    <property type="match status" value="1"/>
</dbReference>
<dbReference type="RefSeq" id="WP_092501349.1">
    <property type="nucleotide sequence ID" value="NZ_FNFV01000013.1"/>
</dbReference>
<dbReference type="GO" id="GO:0005694">
    <property type="term" value="C:chromosome"/>
    <property type="evidence" value="ECO:0007669"/>
    <property type="project" value="TreeGrafter"/>
</dbReference>
<gene>
    <name evidence="3" type="ORF">SAMN05216257_1135</name>
</gene>
<protein>
    <submittedName>
        <fullName evidence="3">ParB/RepB/Spo0J family partition protein</fullName>
    </submittedName>
</protein>
<keyword evidence="4" id="KW-1185">Reference proteome</keyword>
<dbReference type="InterPro" id="IPR003115">
    <property type="entry name" value="ParB_N"/>
</dbReference>
<name>A0A1G9HDX6_9RHOB</name>
<feature type="domain" description="ParB-like N-terminal" evidence="2">
    <location>
        <begin position="67"/>
        <end position="166"/>
    </location>
</feature>
<organism evidence="3 4">
    <name type="scientific">Meinhardsimonia xiamenensis</name>
    <dbReference type="NCBI Taxonomy" id="990712"/>
    <lineage>
        <taxon>Bacteria</taxon>
        <taxon>Pseudomonadati</taxon>
        <taxon>Pseudomonadota</taxon>
        <taxon>Alphaproteobacteria</taxon>
        <taxon>Rhodobacterales</taxon>
        <taxon>Paracoccaceae</taxon>
        <taxon>Meinhardsimonia</taxon>
    </lineage>
</organism>
<dbReference type="GO" id="GO:0007059">
    <property type="term" value="P:chromosome segregation"/>
    <property type="evidence" value="ECO:0007669"/>
    <property type="project" value="TreeGrafter"/>
</dbReference>
<dbReference type="Gene3D" id="3.90.1530.30">
    <property type="match status" value="1"/>
</dbReference>
<dbReference type="STRING" id="990712.SAMN05216257_1135"/>
<dbReference type="AlphaFoldDB" id="A0A1G9HDX6"/>
<dbReference type="Proteomes" id="UP000199328">
    <property type="component" value="Unassembled WGS sequence"/>
</dbReference>
<dbReference type="EMBL" id="FNFV01000013">
    <property type="protein sequence ID" value="SDL11117.1"/>
    <property type="molecule type" value="Genomic_DNA"/>
</dbReference>
<sequence length="355" mass="37844">MAKRRRLVIDPAPIQRLSPHAPEAPARPSALSAPPIAAVAGEAAAAAALAEVTGALEAARAEGRLIQPLPLEAIDEHHLVRDRLPGEDEAFEALVESLRARGQQTPIEVVQLDEGRYGLISGWRRLRALRRLHEETGEARFASVLAVLRRPSDASEAYVAMVEENEIRAGLSHYERARIVFKAVGQGVYATEKQALNGLFGSVSRSRRSKIKSFIPIVATLDGVLRFPTHLGERLGLELGRELTDAPGLARDIAAALEKATPQTPEAEQEVIAQVLALHAKRAGEGAAAEAPREATPAEPAPPAVPEAPPETDAPPTPGITLRFDATARRLTLSGPGVDAELAAELRAWLASRAG</sequence>
<dbReference type="InterPro" id="IPR050336">
    <property type="entry name" value="Chromosome_partition/occlusion"/>
</dbReference>
<feature type="region of interest" description="Disordered" evidence="1">
    <location>
        <begin position="9"/>
        <end position="29"/>
    </location>
</feature>
<proteinExistence type="predicted"/>
<dbReference type="PANTHER" id="PTHR33375">
    <property type="entry name" value="CHROMOSOME-PARTITIONING PROTEIN PARB-RELATED"/>
    <property type="match status" value="1"/>
</dbReference>